<dbReference type="Gene3D" id="3.90.190.10">
    <property type="entry name" value="Protein tyrosine phosphatase superfamily"/>
    <property type="match status" value="2"/>
</dbReference>
<reference evidence="6" key="1">
    <citation type="journal article" date="2016" name="Genome Announc.">
        <title>Genome sequences of three species of Hanseniaspora isolated from spontaneous wine fermentations.</title>
        <authorList>
            <person name="Sternes P.R."/>
            <person name="Lee D."/>
            <person name="Kutyna D.R."/>
            <person name="Borneman A.R."/>
        </authorList>
    </citation>
    <scope>NUCLEOTIDE SEQUENCE [LARGE SCALE GENOMIC DNA]</scope>
    <source>
        <strain evidence="6">AWRI3578</strain>
    </source>
</reference>
<dbReference type="InterPro" id="IPR029021">
    <property type="entry name" value="Prot-tyrosine_phosphatase-like"/>
</dbReference>
<dbReference type="AlphaFoldDB" id="A0A1E5RRY6"/>
<dbReference type="PROSITE" id="PS50054">
    <property type="entry name" value="TYR_PHOSPHATASE_DUAL"/>
    <property type="match status" value="1"/>
</dbReference>
<sequence>MNGSSPNTVNSMTLNLSNDYLDKKRKKIEISRNNTPSPKEIKKMKFGRLDQVEEDASLQEFINSNTFPTIKFQDAYQFYLQNLNIELLESDKLFPWLHEYERNDHELSLDDLLKFKQSHTMILKSRYVLHDEVTGESYIENSGVLKGSINLKILFHHMDDGDSLDTLKTTLSDEINFYNREMYQLGLPKNLIQDDDVIESIFNACKFNNILPILKTRQLNQSSLSYYSSATKHIDPSSYRKFDFQCCKMLLLSSRALIYCNHKDVLECTVCKGARHLISLVYYNTISKLKTFGDITDITIFKKTLLKVSIVDEFVNEIDNEFVGIPLLPTDALQKPEHQLVSKFDTYIINNWEKDFLYRERLEMSRISSNSPMNANLWIGNSIDFEVSHMGLVLRKSFDEVNTFYQDNTICLLDKLDPLEVNDMQIFNYPQCLWDLFIHCKPFVGNNEEMFESKTALKAKLNNDEKIYFNFPASGTLGLGNLTLYLIKNIFQCIDYIHQITTKLNKKALIFAYDGYSESSFLILAYTIYSKQLTLKEAILYVHKELKRPFFVFPNDLEVLNYLQILLLSKAKERIDYEEDTTQVINERFEITNVDFTNMFFNTSIVPNIKSDLDCMMNLKGPLPSQILEYLYLGSLKHAESFNLLKDMNINCVVSVGEKLTILQGREYESCTIQKGNNRKLVIYKIDGITIYHIDKLLDNGHDPLLDSLYEILGFIESFRKSNKNAKILVHCMVGVSRSATVVIAEVMKELKISLVRAYLYVRVRRLNIIIQPTLLFMYELLKFEEKLQNISDVPIKGIQEGCKRSIDWVSLCSSIDELNEYYLNPTN</sequence>
<dbReference type="SMART" id="SM00195">
    <property type="entry name" value="DSPc"/>
    <property type="match status" value="1"/>
</dbReference>
<keyword evidence="6" id="KW-1185">Reference proteome</keyword>
<organism evidence="5 6">
    <name type="scientific">Hanseniaspora opuntiae</name>
    <dbReference type="NCBI Taxonomy" id="211096"/>
    <lineage>
        <taxon>Eukaryota</taxon>
        <taxon>Fungi</taxon>
        <taxon>Dikarya</taxon>
        <taxon>Ascomycota</taxon>
        <taxon>Saccharomycotina</taxon>
        <taxon>Saccharomycetes</taxon>
        <taxon>Saccharomycodales</taxon>
        <taxon>Saccharomycodaceae</taxon>
        <taxon>Hanseniaspora</taxon>
    </lineage>
</organism>
<comment type="caution">
    <text evidence="5">The sequence shown here is derived from an EMBL/GenBank/DDBJ whole genome shotgun (WGS) entry which is preliminary data.</text>
</comment>
<dbReference type="PANTHER" id="PTHR47550:SF1">
    <property type="entry name" value="DUAL SPECIFICITY PROTEIN PHOSPHATASE PPS1"/>
    <property type="match status" value="1"/>
</dbReference>
<dbReference type="SUPFAM" id="SSF52799">
    <property type="entry name" value="(Phosphotyrosine protein) phosphatases II"/>
    <property type="match status" value="2"/>
</dbReference>
<dbReference type="GO" id="GO:0005634">
    <property type="term" value="C:nucleus"/>
    <property type="evidence" value="ECO:0007669"/>
    <property type="project" value="GOC"/>
</dbReference>
<evidence type="ECO:0000256" key="1">
    <source>
        <dbReference type="ARBA" id="ARBA00022801"/>
    </source>
</evidence>
<dbReference type="Pfam" id="PF00782">
    <property type="entry name" value="DSPc"/>
    <property type="match status" value="1"/>
</dbReference>
<keyword evidence="1" id="KW-0378">Hydrolase</keyword>
<keyword evidence="2" id="KW-0904">Protein phosphatase</keyword>
<dbReference type="InterPro" id="IPR016130">
    <property type="entry name" value="Tyr_Pase_AS"/>
</dbReference>
<dbReference type="OrthoDB" id="273181at2759"/>
<feature type="domain" description="Tyrosine-protein phosphatase" evidence="3">
    <location>
        <begin position="623"/>
        <end position="790"/>
    </location>
</feature>
<dbReference type="InterPro" id="IPR000340">
    <property type="entry name" value="Dual-sp_phosphatase_cat-dom"/>
</dbReference>
<evidence type="ECO:0000313" key="5">
    <source>
        <dbReference type="EMBL" id="OEJ89665.1"/>
    </source>
</evidence>
<evidence type="ECO:0000259" key="4">
    <source>
        <dbReference type="PROSITE" id="PS50056"/>
    </source>
</evidence>
<evidence type="ECO:0000313" key="6">
    <source>
        <dbReference type="Proteomes" id="UP000095605"/>
    </source>
</evidence>
<dbReference type="PROSITE" id="PS00383">
    <property type="entry name" value="TYR_PHOSPHATASE_1"/>
    <property type="match status" value="1"/>
</dbReference>
<gene>
    <name evidence="5" type="ORF">AWRI3578_g1139</name>
</gene>
<dbReference type="GO" id="GO:0008138">
    <property type="term" value="F:protein tyrosine/serine/threonine phosphatase activity"/>
    <property type="evidence" value="ECO:0007669"/>
    <property type="project" value="TreeGrafter"/>
</dbReference>
<dbReference type="EMBL" id="LPNL01000003">
    <property type="protein sequence ID" value="OEJ89665.1"/>
    <property type="molecule type" value="Genomic_DNA"/>
</dbReference>
<dbReference type="PROSITE" id="PS50056">
    <property type="entry name" value="TYR_PHOSPHATASE_2"/>
    <property type="match status" value="1"/>
</dbReference>
<protein>
    <submittedName>
        <fullName evidence="5">Dual specificity protein phosphatase PPS1</fullName>
    </submittedName>
</protein>
<dbReference type="PANTHER" id="PTHR47550">
    <property type="entry name" value="DUAL SPECIFICITY PROTEIN PHOSPHATASE PPS1"/>
    <property type="match status" value="1"/>
</dbReference>
<dbReference type="GO" id="GO:0033260">
    <property type="term" value="P:nuclear DNA replication"/>
    <property type="evidence" value="ECO:0007669"/>
    <property type="project" value="TreeGrafter"/>
</dbReference>
<dbReference type="InterPro" id="IPR053239">
    <property type="entry name" value="Dual_spec_PTase"/>
</dbReference>
<dbReference type="Proteomes" id="UP000095605">
    <property type="component" value="Unassembled WGS sequence"/>
</dbReference>
<dbReference type="InterPro" id="IPR020422">
    <property type="entry name" value="TYR_PHOSPHATASE_DUAL_dom"/>
</dbReference>
<proteinExistence type="predicted"/>
<feature type="domain" description="Tyrosine specific protein phosphatases" evidence="4">
    <location>
        <begin position="710"/>
        <end position="777"/>
    </location>
</feature>
<name>A0A1E5RRY6_9ASCO</name>
<dbReference type="SMART" id="SM00404">
    <property type="entry name" value="PTPc_motif"/>
    <property type="match status" value="1"/>
</dbReference>
<evidence type="ECO:0000256" key="2">
    <source>
        <dbReference type="ARBA" id="ARBA00022912"/>
    </source>
</evidence>
<evidence type="ECO:0000259" key="3">
    <source>
        <dbReference type="PROSITE" id="PS50054"/>
    </source>
</evidence>
<dbReference type="InterPro" id="IPR003595">
    <property type="entry name" value="Tyr_Pase_cat"/>
</dbReference>
<accession>A0A1E5RRY6</accession>
<dbReference type="InterPro" id="IPR000387">
    <property type="entry name" value="Tyr_Pase_dom"/>
</dbReference>